<organism evidence="2 3">
    <name type="scientific">Zalerion maritima</name>
    <dbReference type="NCBI Taxonomy" id="339359"/>
    <lineage>
        <taxon>Eukaryota</taxon>
        <taxon>Fungi</taxon>
        <taxon>Dikarya</taxon>
        <taxon>Ascomycota</taxon>
        <taxon>Pezizomycotina</taxon>
        <taxon>Sordariomycetes</taxon>
        <taxon>Lulworthiomycetidae</taxon>
        <taxon>Lulworthiales</taxon>
        <taxon>Lulworthiaceae</taxon>
        <taxon>Zalerion</taxon>
    </lineage>
</organism>
<dbReference type="Proteomes" id="UP001201980">
    <property type="component" value="Unassembled WGS sequence"/>
</dbReference>
<gene>
    <name evidence="2" type="ORF">MKZ38_005742</name>
</gene>
<evidence type="ECO:0000256" key="1">
    <source>
        <dbReference type="SAM" id="MobiDB-lite"/>
    </source>
</evidence>
<feature type="region of interest" description="Disordered" evidence="1">
    <location>
        <begin position="49"/>
        <end position="72"/>
    </location>
</feature>
<dbReference type="AlphaFoldDB" id="A0AAD5RQ66"/>
<keyword evidence="3" id="KW-1185">Reference proteome</keyword>
<name>A0AAD5RQ66_9PEZI</name>
<sequence length="493" mass="56004">MGRQAAGSTADPVGEDLFKVAGRTRAYRDLIPTHVRDLFRHSWPRGGQALRIGDKTDDSQDSGNSSDSSPYDFSFADNIKDEALDPSLPPFTDQKEAIPIQWERGAHEGCDLYQSNYWPDMQRHYLSRVGPRSWRYRPVMDTSCQSCVEELRVPVLGMHMWRQTPITYRSGANKAERVALPIDAKTATTTTTTLRKGDRILGDNNRITKSKPPPPMKSAEHPKYNSLASNCHLLSQLHRYIFVDQYQHGYAEHVEKDEQNWGLYPFWEAPGRRDHRFNGMLPCGHVFGRSCIARRMGHRVVEGSCMELVEARDTPPGPSPVPRNPRLEYEDAHAAGVWQTKLEWKPSGETHKYISLSWCCPSSSCRAIPQFRACEHFVYPSELPRNFVPVPGFSSAERRTYSFGNVPEAPMEDNAVCPACRGEADADDGGRTRRDRWNATDVEGGKEWKDGWDARQHWRLTNAAPGQPWGVAPFVEDGFRHDWPTLKDVREIP</sequence>
<reference evidence="2" key="1">
    <citation type="submission" date="2022-07" db="EMBL/GenBank/DDBJ databases">
        <title>Draft genome sequence of Zalerion maritima ATCC 34329, a (micro)plastics degrading marine fungus.</title>
        <authorList>
            <person name="Paco A."/>
            <person name="Goncalves M.F.M."/>
            <person name="Rocha-Santos T.A.P."/>
            <person name="Alves A."/>
        </authorList>
    </citation>
    <scope>NUCLEOTIDE SEQUENCE</scope>
    <source>
        <strain evidence="2">ATCC 34329</strain>
    </source>
</reference>
<evidence type="ECO:0000313" key="3">
    <source>
        <dbReference type="Proteomes" id="UP001201980"/>
    </source>
</evidence>
<feature type="compositionally biased region" description="Low complexity" evidence="1">
    <location>
        <begin position="61"/>
        <end position="72"/>
    </location>
</feature>
<proteinExistence type="predicted"/>
<dbReference type="EMBL" id="JAKWBI020000345">
    <property type="protein sequence ID" value="KAJ2896213.1"/>
    <property type="molecule type" value="Genomic_DNA"/>
</dbReference>
<protein>
    <submittedName>
        <fullName evidence="2">Uncharacterized protein</fullName>
    </submittedName>
</protein>
<evidence type="ECO:0000313" key="2">
    <source>
        <dbReference type="EMBL" id="KAJ2896213.1"/>
    </source>
</evidence>
<comment type="caution">
    <text evidence="2">The sequence shown here is derived from an EMBL/GenBank/DDBJ whole genome shotgun (WGS) entry which is preliminary data.</text>
</comment>
<accession>A0AAD5RQ66</accession>